<evidence type="ECO:0000313" key="2">
    <source>
        <dbReference type="EMBL" id="MXQ55645.1"/>
    </source>
</evidence>
<dbReference type="PANTHER" id="PTHR23523">
    <property type="match status" value="1"/>
</dbReference>
<accession>A0A6I4W0A9</accession>
<organism evidence="2 3">
    <name type="scientific">Shimazuella alba</name>
    <dbReference type="NCBI Taxonomy" id="2690964"/>
    <lineage>
        <taxon>Bacteria</taxon>
        <taxon>Bacillati</taxon>
        <taxon>Bacillota</taxon>
        <taxon>Bacilli</taxon>
        <taxon>Bacillales</taxon>
        <taxon>Thermoactinomycetaceae</taxon>
        <taxon>Shimazuella</taxon>
    </lineage>
</organism>
<dbReference type="PANTHER" id="PTHR23523:SF2">
    <property type="entry name" value="2-NITROIMIDAZOLE TRANSPORTER"/>
    <property type="match status" value="1"/>
</dbReference>
<feature type="transmembrane region" description="Helical" evidence="1">
    <location>
        <begin position="6"/>
        <end position="28"/>
    </location>
</feature>
<keyword evidence="3" id="KW-1185">Reference proteome</keyword>
<comment type="caution">
    <text evidence="2">The sequence shown here is derived from an EMBL/GenBank/DDBJ whole genome shotgun (WGS) entry which is preliminary data.</text>
</comment>
<proteinExistence type="predicted"/>
<evidence type="ECO:0000313" key="3">
    <source>
        <dbReference type="Proteomes" id="UP000430692"/>
    </source>
</evidence>
<dbReference type="RefSeq" id="WP_160802998.1">
    <property type="nucleotide sequence ID" value="NZ_WUUL01000017.1"/>
</dbReference>
<dbReference type="InterPro" id="IPR036259">
    <property type="entry name" value="MFS_trans_sf"/>
</dbReference>
<keyword evidence="1" id="KW-0812">Transmembrane</keyword>
<dbReference type="EMBL" id="WUUL01000017">
    <property type="protein sequence ID" value="MXQ55645.1"/>
    <property type="molecule type" value="Genomic_DNA"/>
</dbReference>
<gene>
    <name evidence="2" type="ORF">GSM42_18330</name>
</gene>
<sequence>MLFVSLQPWLAAAFIGIGAGTLFLLSLLSIDITKSSEEAASWSALIQSVGYVNGAAGPFIIGLLHDTTNSVIYLSSE</sequence>
<keyword evidence="1" id="KW-1133">Transmembrane helix</keyword>
<dbReference type="InterPro" id="IPR052524">
    <property type="entry name" value="MFS_Cyanate_Porter"/>
</dbReference>
<evidence type="ECO:0000256" key="1">
    <source>
        <dbReference type="SAM" id="Phobius"/>
    </source>
</evidence>
<reference evidence="2 3" key="1">
    <citation type="submission" date="2019-12" db="EMBL/GenBank/DDBJ databases">
        <title>Whole-genome analyses of novel actinobacteria.</title>
        <authorList>
            <person name="Sahin N."/>
            <person name="Saygin H."/>
        </authorList>
    </citation>
    <scope>NUCLEOTIDE SEQUENCE [LARGE SCALE GENOMIC DNA]</scope>
    <source>
        <strain evidence="2 3">KC615</strain>
    </source>
</reference>
<keyword evidence="1" id="KW-0472">Membrane</keyword>
<dbReference type="SUPFAM" id="SSF103473">
    <property type="entry name" value="MFS general substrate transporter"/>
    <property type="match status" value="1"/>
</dbReference>
<name>A0A6I4W0A9_9BACL</name>
<dbReference type="AlphaFoldDB" id="A0A6I4W0A9"/>
<protein>
    <submittedName>
        <fullName evidence="2">Uncharacterized protein</fullName>
    </submittedName>
</protein>
<dbReference type="Proteomes" id="UP000430692">
    <property type="component" value="Unassembled WGS sequence"/>
</dbReference>